<dbReference type="Proteomes" id="UP000075714">
    <property type="component" value="Unassembled WGS sequence"/>
</dbReference>
<comment type="similarity">
    <text evidence="2">Belongs to the glycosyltransferase 31 family. Beta3-Gal-T subfamily.</text>
</comment>
<dbReference type="EMBL" id="LSYV01000004">
    <property type="protein sequence ID" value="KXZ55282.1"/>
    <property type="molecule type" value="Genomic_DNA"/>
</dbReference>
<gene>
    <name evidence="10" type="ORF">GPECTOR_3g419</name>
</gene>
<proteinExistence type="inferred from homology"/>
<dbReference type="GO" id="GO:0016020">
    <property type="term" value="C:membrane"/>
    <property type="evidence" value="ECO:0007669"/>
    <property type="project" value="UniProtKB-SubCell"/>
</dbReference>
<evidence type="ECO:0000256" key="6">
    <source>
        <dbReference type="ARBA" id="ARBA00023136"/>
    </source>
</evidence>
<keyword evidence="4" id="KW-0735">Signal-anchor</keyword>
<evidence type="ECO:0000256" key="2">
    <source>
        <dbReference type="ARBA" id="ARBA00006462"/>
    </source>
</evidence>
<feature type="compositionally biased region" description="Low complexity" evidence="8">
    <location>
        <begin position="430"/>
        <end position="452"/>
    </location>
</feature>
<dbReference type="InterPro" id="IPR026050">
    <property type="entry name" value="C1GALT1/C1GALT1_chp1"/>
</dbReference>
<keyword evidence="9" id="KW-0732">Signal</keyword>
<accession>A0A150GZY0</accession>
<evidence type="ECO:0000256" key="3">
    <source>
        <dbReference type="ARBA" id="ARBA00022692"/>
    </source>
</evidence>
<evidence type="ECO:0000256" key="9">
    <source>
        <dbReference type="SAM" id="SignalP"/>
    </source>
</evidence>
<comment type="caution">
    <text evidence="10">The sequence shown here is derived from an EMBL/GenBank/DDBJ whole genome shotgun (WGS) entry which is preliminary data.</text>
</comment>
<feature type="chain" id="PRO_5007562302" evidence="9">
    <location>
        <begin position="20"/>
        <end position="981"/>
    </location>
</feature>
<protein>
    <submittedName>
        <fullName evidence="10">Uncharacterized protein</fullName>
    </submittedName>
</protein>
<keyword evidence="11" id="KW-1185">Reference proteome</keyword>
<dbReference type="PANTHER" id="PTHR23033:SF50">
    <property type="entry name" value="HEXOSYLTRANSFERASE"/>
    <property type="match status" value="1"/>
</dbReference>
<feature type="signal peptide" evidence="9">
    <location>
        <begin position="1"/>
        <end position="19"/>
    </location>
</feature>
<keyword evidence="7" id="KW-0175">Coiled coil</keyword>
<name>A0A150GZY0_GONPE</name>
<evidence type="ECO:0000256" key="4">
    <source>
        <dbReference type="ARBA" id="ARBA00022968"/>
    </source>
</evidence>
<evidence type="ECO:0000313" key="11">
    <source>
        <dbReference type="Proteomes" id="UP000075714"/>
    </source>
</evidence>
<keyword evidence="6" id="KW-0472">Membrane</keyword>
<comment type="subcellular location">
    <subcellularLocation>
        <location evidence="1">Membrane</location>
        <topology evidence="1">Single-pass type II membrane protein</topology>
    </subcellularLocation>
</comment>
<reference evidence="11" key="1">
    <citation type="journal article" date="2016" name="Nat. Commun.">
        <title>The Gonium pectorale genome demonstrates co-option of cell cycle regulation during the evolution of multicellularity.</title>
        <authorList>
            <person name="Hanschen E.R."/>
            <person name="Marriage T.N."/>
            <person name="Ferris P.J."/>
            <person name="Hamaji T."/>
            <person name="Toyoda A."/>
            <person name="Fujiyama A."/>
            <person name="Neme R."/>
            <person name="Noguchi H."/>
            <person name="Minakuchi Y."/>
            <person name="Suzuki M."/>
            <person name="Kawai-Toyooka H."/>
            <person name="Smith D.R."/>
            <person name="Sparks H."/>
            <person name="Anderson J."/>
            <person name="Bakaric R."/>
            <person name="Luria V."/>
            <person name="Karger A."/>
            <person name="Kirschner M.W."/>
            <person name="Durand P.M."/>
            <person name="Michod R.E."/>
            <person name="Nozaki H."/>
            <person name="Olson B.J."/>
        </authorList>
    </citation>
    <scope>NUCLEOTIDE SEQUENCE [LARGE SCALE GENOMIC DNA]</scope>
    <source>
        <strain evidence="11">NIES-2863</strain>
    </source>
</reference>
<feature type="coiled-coil region" evidence="7">
    <location>
        <begin position="836"/>
        <end position="933"/>
    </location>
</feature>
<feature type="coiled-coil region" evidence="7">
    <location>
        <begin position="610"/>
        <end position="662"/>
    </location>
</feature>
<evidence type="ECO:0000256" key="5">
    <source>
        <dbReference type="ARBA" id="ARBA00022989"/>
    </source>
</evidence>
<evidence type="ECO:0000313" key="10">
    <source>
        <dbReference type="EMBL" id="KXZ55282.1"/>
    </source>
</evidence>
<evidence type="ECO:0000256" key="1">
    <source>
        <dbReference type="ARBA" id="ARBA00004606"/>
    </source>
</evidence>
<dbReference type="AlphaFoldDB" id="A0A150GZY0"/>
<evidence type="ECO:0000256" key="8">
    <source>
        <dbReference type="SAM" id="MobiDB-lite"/>
    </source>
</evidence>
<evidence type="ECO:0000256" key="7">
    <source>
        <dbReference type="SAM" id="Coils"/>
    </source>
</evidence>
<sequence length="981" mass="101922">MTTHSFYLFQLAFLGLVVARAINAEYTRDDLAIAFPTDGPRLVLIEASRIWRRGIKTHIVVGPTAEAHLHTLRVFGAVHRESFTITPDFPGYPPVLRAALTPLFALDALGADRFKWLLYGDDDTVWVPPAVLRLLNDAGLNAEEPHMLSDFLTECPDSNRPAHCAEASFVEDPRCLPCPEGRAFCPCKLPPECTQPDNWAFQNCTAHKARVLPYGGTGIIYSVGMLRLLAQDPQFFPRLVFKDIYHREPWGGYGFTRFSAAKDKGADCRRLFGTMSRFNDARGPAEFLEGLHAAVKHQPYNVRATALRAELAAARQERVALLQQTAELDTLQLGEADFNGFQSAAPAAAWGTPTAAQVPPKQLVKLNWGAPRAPAGLDALSSSFAPPPPPQQQGGGTGASALGGNDSWRADGQGYGSSAVAAGSGGGSSNGPAASPTPTTSGGGASSAAPSAYASPYSSMALPNGAAAPAATATVVAYPGGGPSTGRSGGSSSGTGEIVAEVLAALLGEPPGSAKLEHMKLDVETVAAVVRQRTADAVTAAVAEAEERLRGGQAERQAKALDKFRGQLADVDKERKSLTGKSGQQARELREAKDALSLSKQLLGTAQAAAEAKAKALAKATADLERMRAEAEEAAARAAAELAEAKAAVEAVQQDAAQQLQAALAAAASDAAAAAQAAAAAHAAELAAARSAAAQGSAAVGSLWAAVQAEFEATRAEAGQLVSHVGGGLAEAGKEVQALQADLAAMRAGFREEMRSMREAAYAAIGGFHAACKTAAKAHAERAAQLAGADEALRRLGPGGVVALAAEAEMLRGQLAEARGATERASAEAAASGAAYRRAAATAEQHKRELQAMAESQKELNDQVAAARAEAAAAQAECATLREAAESIRAQLEEAKENLTNQQAALRAQRRELAVADEAIARAEAAAAEARQEAGRVGQAATAGVAAGRQEAAALAAAMLADLRDRYFQTWRRPSAFDCTT</sequence>
<dbReference type="OrthoDB" id="421979at2759"/>
<feature type="region of interest" description="Disordered" evidence="8">
    <location>
        <begin position="377"/>
        <end position="452"/>
    </location>
</feature>
<organism evidence="10 11">
    <name type="scientific">Gonium pectorale</name>
    <name type="common">Green alga</name>
    <dbReference type="NCBI Taxonomy" id="33097"/>
    <lineage>
        <taxon>Eukaryota</taxon>
        <taxon>Viridiplantae</taxon>
        <taxon>Chlorophyta</taxon>
        <taxon>core chlorophytes</taxon>
        <taxon>Chlorophyceae</taxon>
        <taxon>CS clade</taxon>
        <taxon>Chlamydomonadales</taxon>
        <taxon>Volvocaceae</taxon>
        <taxon>Gonium</taxon>
    </lineage>
</organism>
<keyword evidence="5" id="KW-1133">Transmembrane helix</keyword>
<dbReference type="PANTHER" id="PTHR23033">
    <property type="entry name" value="BETA1,3-GALACTOSYLTRANSFERASE"/>
    <property type="match status" value="1"/>
</dbReference>
<keyword evidence="3" id="KW-0812">Transmembrane</keyword>